<name>A0AA96WTW3_LEPBY</name>
<dbReference type="Gene3D" id="3.90.470.20">
    <property type="entry name" value="4'-phosphopantetheinyl transferase domain"/>
    <property type="match status" value="2"/>
</dbReference>
<dbReference type="InterPro" id="IPR008278">
    <property type="entry name" value="4-PPantetheinyl_Trfase_dom"/>
</dbReference>
<reference evidence="5" key="1">
    <citation type="journal article" date="2023" name="Plants (Basel)">
        <title>Genomic Analysis of Leptolyngbya boryana CZ1 Reveals Efficient Carbon Fixation Modules.</title>
        <authorList>
            <person name="Bai X."/>
            <person name="Wang H."/>
            <person name="Cheng W."/>
            <person name="Wang J."/>
            <person name="Ma M."/>
            <person name="Hu H."/>
            <person name="Song Z."/>
            <person name="Ma H."/>
            <person name="Fan Y."/>
            <person name="Du C."/>
            <person name="Xu J."/>
        </authorList>
    </citation>
    <scope>NUCLEOTIDE SEQUENCE</scope>
    <source>
        <strain evidence="5">CZ1</strain>
    </source>
</reference>
<protein>
    <submittedName>
        <fullName evidence="5">4'-phosphopantetheinyl transferase superfamily protein</fullName>
    </submittedName>
</protein>
<dbReference type="InterPro" id="IPR037143">
    <property type="entry name" value="4-PPantetheinyl_Trfase_dom_sf"/>
</dbReference>
<organism evidence="5">
    <name type="scientific">Leptolyngbya boryana CZ1</name>
    <dbReference type="NCBI Taxonomy" id="3060204"/>
    <lineage>
        <taxon>Bacteria</taxon>
        <taxon>Bacillati</taxon>
        <taxon>Cyanobacteriota</taxon>
        <taxon>Cyanophyceae</taxon>
        <taxon>Leptolyngbyales</taxon>
        <taxon>Leptolyngbyaceae</taxon>
        <taxon>Leptolyngbya group</taxon>
        <taxon>Leptolyngbya</taxon>
    </lineage>
</organism>
<proteinExistence type="inferred from homology"/>
<evidence type="ECO:0000259" key="4">
    <source>
        <dbReference type="Pfam" id="PF22624"/>
    </source>
</evidence>
<dbReference type="GO" id="GO:0008897">
    <property type="term" value="F:holo-[acyl-carrier-protein] synthase activity"/>
    <property type="evidence" value="ECO:0007669"/>
    <property type="project" value="InterPro"/>
</dbReference>
<dbReference type="InterPro" id="IPR050559">
    <property type="entry name" value="P-Pant_transferase_sf"/>
</dbReference>
<dbReference type="PANTHER" id="PTHR12215:SF10">
    <property type="entry name" value="L-AMINOADIPATE-SEMIALDEHYDE DEHYDROGENASE-PHOSPHOPANTETHEINYL TRANSFERASE"/>
    <property type="match status" value="1"/>
</dbReference>
<dbReference type="GO" id="GO:0019878">
    <property type="term" value="P:lysine biosynthetic process via aminoadipic acid"/>
    <property type="evidence" value="ECO:0007669"/>
    <property type="project" value="TreeGrafter"/>
</dbReference>
<keyword evidence="2 5" id="KW-0808">Transferase</keyword>
<evidence type="ECO:0000256" key="2">
    <source>
        <dbReference type="ARBA" id="ARBA00022679"/>
    </source>
</evidence>
<dbReference type="GO" id="GO:0000287">
    <property type="term" value="F:magnesium ion binding"/>
    <property type="evidence" value="ECO:0007669"/>
    <property type="project" value="InterPro"/>
</dbReference>
<dbReference type="PANTHER" id="PTHR12215">
    <property type="entry name" value="PHOSPHOPANTETHEINE TRANSFERASE"/>
    <property type="match status" value="1"/>
</dbReference>
<dbReference type="EMBL" id="CP130144">
    <property type="protein sequence ID" value="WNZ45916.1"/>
    <property type="molecule type" value="Genomic_DNA"/>
</dbReference>
<evidence type="ECO:0000259" key="3">
    <source>
        <dbReference type="Pfam" id="PF01648"/>
    </source>
</evidence>
<evidence type="ECO:0000256" key="1">
    <source>
        <dbReference type="ARBA" id="ARBA00010990"/>
    </source>
</evidence>
<feature type="domain" description="4'-phosphopantetheinyl transferase N-terminal" evidence="4">
    <location>
        <begin position="19"/>
        <end position="96"/>
    </location>
</feature>
<gene>
    <name evidence="5" type="ORF">Q2T42_29425</name>
</gene>
<evidence type="ECO:0000313" key="5">
    <source>
        <dbReference type="EMBL" id="WNZ45916.1"/>
    </source>
</evidence>
<accession>A0AA96WTW3</accession>
<dbReference type="RefSeq" id="WP_316427305.1">
    <property type="nucleotide sequence ID" value="NZ_CP130144.1"/>
</dbReference>
<dbReference type="GO" id="GO:0005829">
    <property type="term" value="C:cytosol"/>
    <property type="evidence" value="ECO:0007669"/>
    <property type="project" value="TreeGrafter"/>
</dbReference>
<feature type="domain" description="4'-phosphopantetheinyl transferase" evidence="3">
    <location>
        <begin position="103"/>
        <end position="197"/>
    </location>
</feature>
<dbReference type="AlphaFoldDB" id="A0AA96WTW3"/>
<sequence length="222" mass="25675">MKLGDSEVHIWQVNLDEVQLHLLSADEQIRADRFKFEQHRKRFIAGRSFLRSLLSRYCQADPMALEFEYSSHGKPALKRSRIQFNLAHSQHLALYAVTYDRLVGIDVEAIRPMDDLEALVQRFFLPSEYKAIRADNALFFQYWTCKEAFLKAIGTGISKLKELEIENAQLKTIPVEARSRKWHLQQLSIQDDFAGAIAVEQNCPSLELKSFKSLTGEMQEID</sequence>
<dbReference type="Pfam" id="PF01648">
    <property type="entry name" value="ACPS"/>
    <property type="match status" value="1"/>
</dbReference>
<reference evidence="5" key="2">
    <citation type="submission" date="2023-07" db="EMBL/GenBank/DDBJ databases">
        <authorList>
            <person name="Bai X.-H."/>
            <person name="Wang H.-H."/>
            <person name="Wang J."/>
            <person name="Ma M.-Y."/>
            <person name="Hu H.-H."/>
            <person name="Song Z.-L."/>
            <person name="Ma H.-G."/>
            <person name="Fan Y."/>
            <person name="Du C.-Y."/>
            <person name="Xu J.-C."/>
        </authorList>
    </citation>
    <scope>NUCLEOTIDE SEQUENCE</scope>
    <source>
        <strain evidence="5">CZ1</strain>
    </source>
</reference>
<comment type="similarity">
    <text evidence="1">Belongs to the P-Pant transferase superfamily. Gsp/Sfp/HetI/AcpT family.</text>
</comment>
<dbReference type="InterPro" id="IPR055066">
    <property type="entry name" value="AASDHPPT_N"/>
</dbReference>
<dbReference type="SUPFAM" id="SSF56214">
    <property type="entry name" value="4'-phosphopantetheinyl transferase"/>
    <property type="match status" value="2"/>
</dbReference>
<dbReference type="Pfam" id="PF22624">
    <property type="entry name" value="AASDHPPT_N"/>
    <property type="match status" value="1"/>
</dbReference>